<dbReference type="PANTHER" id="PTHR37815">
    <property type="entry name" value="UPF0397 PROTEIN BC_2624-RELATED"/>
    <property type="match status" value="1"/>
</dbReference>
<reference evidence="6 7" key="1">
    <citation type="journal article" date="2019" name="Appl. Microbiol. Biotechnol.">
        <title>Uncovering carbohydrate metabolism through a genotype-phenotype association study of 56 lactic acid bacteria genomes.</title>
        <authorList>
            <person name="Buron-Moles G."/>
            <person name="Chailyan A."/>
            <person name="Dolejs I."/>
            <person name="Forster J."/>
            <person name="Miks M.H."/>
        </authorList>
    </citation>
    <scope>NUCLEOTIDE SEQUENCE [LARGE SCALE GENOMIC DNA]</scope>
    <source>
        <strain evidence="6 7">ATCC 700006</strain>
    </source>
</reference>
<keyword evidence="1 5" id="KW-1003">Cell membrane</keyword>
<dbReference type="InterPro" id="IPR009825">
    <property type="entry name" value="ECF_substrate-spec-like"/>
</dbReference>
<dbReference type="PANTHER" id="PTHR37815:SF3">
    <property type="entry name" value="UPF0397 PROTEIN SPR0429"/>
    <property type="match status" value="1"/>
</dbReference>
<comment type="subcellular location">
    <subcellularLocation>
        <location evidence="5">Cell membrane</location>
        <topology evidence="5">Multi-pass membrane protein</topology>
    </subcellularLocation>
</comment>
<dbReference type="AlphaFoldDB" id="A0A4R5NA39"/>
<keyword evidence="4 5" id="KW-0472">Membrane</keyword>
<keyword evidence="3 5" id="KW-1133">Transmembrane helix</keyword>
<evidence type="ECO:0000256" key="1">
    <source>
        <dbReference type="ARBA" id="ARBA00022475"/>
    </source>
</evidence>
<organism evidence="6 7">
    <name type="scientific">Leuconostoc fallax</name>
    <dbReference type="NCBI Taxonomy" id="1251"/>
    <lineage>
        <taxon>Bacteria</taxon>
        <taxon>Bacillati</taxon>
        <taxon>Bacillota</taxon>
        <taxon>Bacilli</taxon>
        <taxon>Lactobacillales</taxon>
        <taxon>Lactobacillaceae</taxon>
        <taxon>Leuconostoc</taxon>
    </lineage>
</organism>
<protein>
    <recommendedName>
        <fullName evidence="5">UPF0397 protein C5L23_000065</fullName>
    </recommendedName>
</protein>
<dbReference type="InterPro" id="IPR022914">
    <property type="entry name" value="UPF0397"/>
</dbReference>
<dbReference type="GO" id="GO:0005886">
    <property type="term" value="C:plasma membrane"/>
    <property type="evidence" value="ECO:0007669"/>
    <property type="project" value="UniProtKB-SubCell"/>
</dbReference>
<keyword evidence="2 5" id="KW-0812">Transmembrane</keyword>
<feature type="transmembrane region" description="Helical" evidence="5">
    <location>
        <begin position="42"/>
        <end position="67"/>
    </location>
</feature>
<dbReference type="STRING" id="907931.GCA_000165675_01785"/>
<evidence type="ECO:0000256" key="4">
    <source>
        <dbReference type="ARBA" id="ARBA00023136"/>
    </source>
</evidence>
<feature type="transmembrane region" description="Helical" evidence="5">
    <location>
        <begin position="79"/>
        <end position="100"/>
    </location>
</feature>
<evidence type="ECO:0000256" key="5">
    <source>
        <dbReference type="HAMAP-Rule" id="MF_01572"/>
    </source>
</evidence>
<dbReference type="NCBIfam" id="NF010182">
    <property type="entry name" value="PRK13661.1"/>
    <property type="match status" value="1"/>
</dbReference>
<dbReference type="RefSeq" id="WP_010006736.1">
    <property type="nucleotide sequence ID" value="NZ_JAGYGP010000003.1"/>
</dbReference>
<feature type="transmembrane region" description="Helical" evidence="5">
    <location>
        <begin position="146"/>
        <end position="173"/>
    </location>
</feature>
<accession>A0A4R5NA39</accession>
<dbReference type="Pfam" id="PF07155">
    <property type="entry name" value="ECF-ribofla_trS"/>
    <property type="match status" value="1"/>
</dbReference>
<dbReference type="Gene3D" id="1.10.1760.20">
    <property type="match status" value="1"/>
</dbReference>
<evidence type="ECO:0000313" key="6">
    <source>
        <dbReference type="EMBL" id="TDG68463.1"/>
    </source>
</evidence>
<feature type="transmembrane region" description="Helical" evidence="5">
    <location>
        <begin position="112"/>
        <end position="134"/>
    </location>
</feature>
<dbReference type="Proteomes" id="UP000295681">
    <property type="component" value="Unassembled WGS sequence"/>
</dbReference>
<proteinExistence type="inferred from homology"/>
<name>A0A4R5NA39_9LACO</name>
<keyword evidence="7" id="KW-1185">Reference proteome</keyword>
<comment type="caution">
    <text evidence="6">The sequence shown here is derived from an EMBL/GenBank/DDBJ whole genome shotgun (WGS) entry which is preliminary data.</text>
</comment>
<evidence type="ECO:0000313" key="7">
    <source>
        <dbReference type="Proteomes" id="UP000295681"/>
    </source>
</evidence>
<feature type="transmembrane region" description="Helical" evidence="5">
    <location>
        <begin position="12"/>
        <end position="30"/>
    </location>
</feature>
<evidence type="ECO:0000256" key="3">
    <source>
        <dbReference type="ARBA" id="ARBA00022989"/>
    </source>
</evidence>
<dbReference type="HAMAP" id="MF_01572">
    <property type="entry name" value="UPF0397"/>
    <property type="match status" value="1"/>
</dbReference>
<evidence type="ECO:0000256" key="2">
    <source>
        <dbReference type="ARBA" id="ARBA00022692"/>
    </source>
</evidence>
<gene>
    <name evidence="6" type="ORF">C5L23_000065</name>
</gene>
<sequence length="185" mass="19912">MRKKKGLSVRSVVATGIGAALFFVLMKYLAIPTGISNTNINVAEGLLALMAGLFGPVVGFLIGFIGHALNDAVTYGSPWWSWVFADAVFGLLIGLSRRFLALEYGQLGAKKLIQFNIWQIIANAIAWLVVAPIGDILLYKEPAAKVFLQGIVTTVANSLSVAIIGSLFLVAYVKSRPRKSSLRSE</sequence>
<dbReference type="EMBL" id="PUFI01000013">
    <property type="protein sequence ID" value="TDG68463.1"/>
    <property type="molecule type" value="Genomic_DNA"/>
</dbReference>
<comment type="similarity">
    <text evidence="5">Belongs to the UPF0397 family.</text>
</comment>